<sequence>MTGPLPLTDGRFVVPGNRWDLLAAEPSRAVRVGVVIPHYEQPAQLALVLRALELQDYASDLIEVVVADDGSANAPDVTGAALNVRAVRQEDRGFRAAAARNLGAAATTADVLCFLDADTVPEPGYLRHLVRLPSLLPDALVVARRRHADLTGLSPAALEDWWAGRIRPEILPEPGWLVDAYAASADLLHADLASYRHVISAVMCCSRELFDEVGGFDESFREYGGEDWEFAHRAMAGGAVLHHARDAVAWHDGPDWGDRPVAERAAGKNREALAMARLIPDPAARRFGLRYDVPAACVEIDTASHGAGSLVTTMAGFLGEDVGIWLTGPAAAGLLDELGLQDPRVHAGPVPDALARRCRFVVRTTGRPLLPDGSFAELLRRCGEPGVGEVRTVGAAAGVVVQATWAVSRRRRWTNGHVRLRDSTQAAGLSATLTVAADSIGLVDVEPDADLSW</sequence>
<feature type="domain" description="Glycosyltransferase 2-like" evidence="2">
    <location>
        <begin position="34"/>
        <end position="149"/>
    </location>
</feature>
<dbReference type="Proteomes" id="UP000466517">
    <property type="component" value="Chromosome"/>
</dbReference>
<protein>
    <recommendedName>
        <fullName evidence="6">Glycosyl transferase</fullName>
    </recommendedName>
</protein>
<keyword evidence="1" id="KW-0808">Transferase</keyword>
<reference evidence="4 5" key="1">
    <citation type="journal article" date="2019" name="Emerg. Microbes Infect.">
        <title>Comprehensive subspecies identification of 175 nontuberculous mycobacteria species based on 7547 genomic profiles.</title>
        <authorList>
            <person name="Matsumoto Y."/>
            <person name="Kinjo T."/>
            <person name="Motooka D."/>
            <person name="Nabeya D."/>
            <person name="Jung N."/>
            <person name="Uechi K."/>
            <person name="Horii T."/>
            <person name="Iida T."/>
            <person name="Fujita J."/>
            <person name="Nakamura S."/>
        </authorList>
    </citation>
    <scope>NUCLEOTIDE SEQUENCE [LARGE SCALE GENOMIC DNA]</scope>
    <source>
        <strain evidence="4 5">JCM 13574</strain>
    </source>
</reference>
<dbReference type="InterPro" id="IPR029044">
    <property type="entry name" value="Nucleotide-diphossugar_trans"/>
</dbReference>
<gene>
    <name evidence="4" type="ORF">MMAD_02830</name>
</gene>
<dbReference type="PANTHER" id="PTHR43685">
    <property type="entry name" value="GLYCOSYLTRANSFERASE"/>
    <property type="match status" value="1"/>
</dbReference>
<evidence type="ECO:0000313" key="5">
    <source>
        <dbReference type="Proteomes" id="UP000466517"/>
    </source>
</evidence>
<dbReference type="AlphaFoldDB" id="A0A7I7XC87"/>
<dbReference type="InterPro" id="IPR050834">
    <property type="entry name" value="Glycosyltransf_2"/>
</dbReference>
<dbReference type="KEGG" id="mmag:MMAD_02830"/>
<dbReference type="Pfam" id="PF00535">
    <property type="entry name" value="Glycos_transf_2"/>
    <property type="match status" value="1"/>
</dbReference>
<evidence type="ECO:0000313" key="4">
    <source>
        <dbReference type="EMBL" id="BBZ25988.1"/>
    </source>
</evidence>
<evidence type="ECO:0008006" key="6">
    <source>
        <dbReference type="Google" id="ProtNLM"/>
    </source>
</evidence>
<accession>A0A7I7XC87</accession>
<name>A0A7I7XC87_9MYCO</name>
<dbReference type="RefSeq" id="WP_163731469.1">
    <property type="nucleotide sequence ID" value="NZ_AP022610.1"/>
</dbReference>
<evidence type="ECO:0000259" key="3">
    <source>
        <dbReference type="Pfam" id="PF02709"/>
    </source>
</evidence>
<feature type="domain" description="Galactosyltransferase C-terminal" evidence="3">
    <location>
        <begin position="194"/>
        <end position="238"/>
    </location>
</feature>
<proteinExistence type="predicted"/>
<evidence type="ECO:0000256" key="1">
    <source>
        <dbReference type="ARBA" id="ARBA00022679"/>
    </source>
</evidence>
<dbReference type="InterPro" id="IPR001173">
    <property type="entry name" value="Glyco_trans_2-like"/>
</dbReference>
<dbReference type="EMBL" id="AP022610">
    <property type="protein sequence ID" value="BBZ25988.1"/>
    <property type="molecule type" value="Genomic_DNA"/>
</dbReference>
<dbReference type="SUPFAM" id="SSF53448">
    <property type="entry name" value="Nucleotide-diphospho-sugar transferases"/>
    <property type="match status" value="1"/>
</dbReference>
<dbReference type="GO" id="GO:0016740">
    <property type="term" value="F:transferase activity"/>
    <property type="evidence" value="ECO:0007669"/>
    <property type="project" value="UniProtKB-KW"/>
</dbReference>
<dbReference type="InterPro" id="IPR027791">
    <property type="entry name" value="Galactosyl_T_C"/>
</dbReference>
<dbReference type="PANTHER" id="PTHR43685:SF3">
    <property type="entry name" value="SLR2126 PROTEIN"/>
    <property type="match status" value="1"/>
</dbReference>
<dbReference type="Gene3D" id="3.90.550.10">
    <property type="entry name" value="Spore Coat Polysaccharide Biosynthesis Protein SpsA, Chain A"/>
    <property type="match status" value="1"/>
</dbReference>
<organism evidence="4 5">
    <name type="scientific">Mycolicibacterium madagascariense</name>
    <dbReference type="NCBI Taxonomy" id="212765"/>
    <lineage>
        <taxon>Bacteria</taxon>
        <taxon>Bacillati</taxon>
        <taxon>Actinomycetota</taxon>
        <taxon>Actinomycetes</taxon>
        <taxon>Mycobacteriales</taxon>
        <taxon>Mycobacteriaceae</taxon>
        <taxon>Mycolicibacterium</taxon>
    </lineage>
</organism>
<evidence type="ECO:0000259" key="2">
    <source>
        <dbReference type="Pfam" id="PF00535"/>
    </source>
</evidence>
<keyword evidence="5" id="KW-1185">Reference proteome</keyword>
<dbReference type="Pfam" id="PF02709">
    <property type="entry name" value="Glyco_transf_7C"/>
    <property type="match status" value="1"/>
</dbReference>